<dbReference type="InterPro" id="IPR011598">
    <property type="entry name" value="bHLH_dom"/>
</dbReference>
<dbReference type="InterPro" id="IPR045843">
    <property type="entry name" value="IND-like"/>
</dbReference>
<organism evidence="7 8">
    <name type="scientific">Amborella trichopoda</name>
    <dbReference type="NCBI Taxonomy" id="13333"/>
    <lineage>
        <taxon>Eukaryota</taxon>
        <taxon>Viridiplantae</taxon>
        <taxon>Streptophyta</taxon>
        <taxon>Embryophyta</taxon>
        <taxon>Tracheophyta</taxon>
        <taxon>Spermatophyta</taxon>
        <taxon>Magnoliopsida</taxon>
        <taxon>Amborellales</taxon>
        <taxon>Amborellaceae</taxon>
        <taxon>Amborella</taxon>
    </lineage>
</organism>
<dbReference type="Gene3D" id="4.10.280.10">
    <property type="entry name" value="Helix-loop-helix DNA-binding domain"/>
    <property type="match status" value="1"/>
</dbReference>
<dbReference type="Proteomes" id="UP000017836">
    <property type="component" value="Unassembled WGS sequence"/>
</dbReference>
<sequence length="151" mass="16993">MEYYFCSLNCCSHQQDQVLQQMNPQYRHHDPSLPCRVRSSHRSLGSRPKQPKWTPTKCRTKLSVDPQSVAARHRRHRISKRFKILQGLVPGGSKMDTASMLDGAIRYVKYLKAQIWLHHFMESVGSVLGEEMGSSLGSGVGLSGLVRGADV</sequence>
<dbReference type="SUPFAM" id="SSF47459">
    <property type="entry name" value="HLH, helix-loop-helix DNA-binding domain"/>
    <property type="match status" value="1"/>
</dbReference>
<dbReference type="Pfam" id="PF00010">
    <property type="entry name" value="HLH"/>
    <property type="match status" value="1"/>
</dbReference>
<dbReference type="Gramene" id="ERN13959">
    <property type="protein sequence ID" value="ERN13959"/>
    <property type="gene ID" value="AMTR_s00021p00146370"/>
</dbReference>
<dbReference type="HOGENOM" id="CLU_1733945_0_0_1"/>
<gene>
    <name evidence="7" type="ORF">AMTR_s00021p00146370</name>
</gene>
<reference evidence="8" key="1">
    <citation type="journal article" date="2013" name="Science">
        <title>The Amborella genome and the evolution of flowering plants.</title>
        <authorList>
            <consortium name="Amborella Genome Project"/>
        </authorList>
    </citation>
    <scope>NUCLEOTIDE SEQUENCE [LARGE SCALE GENOMIC DNA]</scope>
</reference>
<comment type="subcellular location">
    <subcellularLocation>
        <location evidence="1">Nucleus</location>
    </subcellularLocation>
</comment>
<feature type="domain" description="BHLH" evidence="6">
    <location>
        <begin position="62"/>
        <end position="111"/>
    </location>
</feature>
<keyword evidence="3" id="KW-0804">Transcription</keyword>
<keyword evidence="4" id="KW-0539">Nucleus</keyword>
<protein>
    <recommendedName>
        <fullName evidence="6">BHLH domain-containing protein</fullName>
    </recommendedName>
</protein>
<dbReference type="eggNOG" id="ENOG502S5EP">
    <property type="taxonomic scope" value="Eukaryota"/>
</dbReference>
<dbReference type="STRING" id="13333.W1Q0C6"/>
<evidence type="ECO:0000313" key="8">
    <source>
        <dbReference type="Proteomes" id="UP000017836"/>
    </source>
</evidence>
<dbReference type="AlphaFoldDB" id="W1Q0C6"/>
<keyword evidence="2" id="KW-0805">Transcription regulation</keyword>
<dbReference type="GO" id="GO:0005634">
    <property type="term" value="C:nucleus"/>
    <property type="evidence" value="ECO:0007669"/>
    <property type="project" value="UniProtKB-SubCell"/>
</dbReference>
<accession>W1Q0C6</accession>
<evidence type="ECO:0000256" key="5">
    <source>
        <dbReference type="SAM" id="MobiDB-lite"/>
    </source>
</evidence>
<dbReference type="PANTHER" id="PTHR45914">
    <property type="entry name" value="TRANSCRIPTION FACTOR HEC3-RELATED"/>
    <property type="match status" value="1"/>
</dbReference>
<dbReference type="CDD" id="cd11454">
    <property type="entry name" value="bHLH_AtIND_like"/>
    <property type="match status" value="1"/>
</dbReference>
<evidence type="ECO:0000256" key="3">
    <source>
        <dbReference type="ARBA" id="ARBA00023163"/>
    </source>
</evidence>
<evidence type="ECO:0000256" key="1">
    <source>
        <dbReference type="ARBA" id="ARBA00004123"/>
    </source>
</evidence>
<feature type="region of interest" description="Disordered" evidence="5">
    <location>
        <begin position="36"/>
        <end position="57"/>
    </location>
</feature>
<proteinExistence type="predicted"/>
<dbReference type="InterPro" id="IPR036638">
    <property type="entry name" value="HLH_DNA-bd_sf"/>
</dbReference>
<name>W1Q0C6_AMBTC</name>
<evidence type="ECO:0000313" key="7">
    <source>
        <dbReference type="EMBL" id="ERN13959.1"/>
    </source>
</evidence>
<dbReference type="GO" id="GO:0046983">
    <property type="term" value="F:protein dimerization activity"/>
    <property type="evidence" value="ECO:0007669"/>
    <property type="project" value="InterPro"/>
</dbReference>
<dbReference type="PANTHER" id="PTHR45914:SF2">
    <property type="entry name" value="TRANSCRIPTION FACTOR BHLH140-LIKE PROTEIN"/>
    <property type="match status" value="1"/>
</dbReference>
<dbReference type="EMBL" id="KI392560">
    <property type="protein sequence ID" value="ERN13959.1"/>
    <property type="molecule type" value="Genomic_DNA"/>
</dbReference>
<evidence type="ECO:0000256" key="2">
    <source>
        <dbReference type="ARBA" id="ARBA00023015"/>
    </source>
</evidence>
<keyword evidence="8" id="KW-1185">Reference proteome</keyword>
<dbReference type="OrthoDB" id="2017571at2759"/>
<dbReference type="GO" id="GO:0003700">
    <property type="term" value="F:DNA-binding transcription factor activity"/>
    <property type="evidence" value="ECO:0007669"/>
    <property type="project" value="InterPro"/>
</dbReference>
<evidence type="ECO:0000256" key="4">
    <source>
        <dbReference type="ARBA" id="ARBA00023242"/>
    </source>
</evidence>
<dbReference type="PROSITE" id="PS50888">
    <property type="entry name" value="BHLH"/>
    <property type="match status" value="1"/>
</dbReference>
<dbReference type="SMART" id="SM00353">
    <property type="entry name" value="HLH"/>
    <property type="match status" value="1"/>
</dbReference>
<dbReference type="KEGG" id="atr:18442207"/>
<evidence type="ECO:0000259" key="6">
    <source>
        <dbReference type="PROSITE" id="PS50888"/>
    </source>
</evidence>